<proteinExistence type="predicted"/>
<dbReference type="EMBL" id="JBHSAM010000028">
    <property type="protein sequence ID" value="MFC4101696.1"/>
    <property type="molecule type" value="Genomic_DNA"/>
</dbReference>
<name>A0ABV8K6N8_9BACL</name>
<dbReference type="SUPFAM" id="SSF109854">
    <property type="entry name" value="DinB/YfiT-like putative metalloenzymes"/>
    <property type="match status" value="1"/>
</dbReference>
<evidence type="ECO:0000259" key="1">
    <source>
        <dbReference type="Pfam" id="PF12867"/>
    </source>
</evidence>
<feature type="domain" description="DinB-like" evidence="1">
    <location>
        <begin position="28"/>
        <end position="150"/>
    </location>
</feature>
<gene>
    <name evidence="2" type="ORF">ACFOZ8_18790</name>
</gene>
<keyword evidence="3" id="KW-1185">Reference proteome</keyword>
<comment type="caution">
    <text evidence="2">The sequence shown here is derived from an EMBL/GenBank/DDBJ whole genome shotgun (WGS) entry which is preliminary data.</text>
</comment>
<reference evidence="3" key="1">
    <citation type="journal article" date="2019" name="Int. J. Syst. Evol. Microbiol.">
        <title>The Global Catalogue of Microorganisms (GCM) 10K type strain sequencing project: providing services to taxonomists for standard genome sequencing and annotation.</title>
        <authorList>
            <consortium name="The Broad Institute Genomics Platform"/>
            <consortium name="The Broad Institute Genome Sequencing Center for Infectious Disease"/>
            <person name="Wu L."/>
            <person name="Ma J."/>
        </authorList>
    </citation>
    <scope>NUCLEOTIDE SEQUENCE [LARGE SCALE GENOMIC DNA]</scope>
    <source>
        <strain evidence="3">IBRC-M 10987</strain>
    </source>
</reference>
<dbReference type="InterPro" id="IPR024775">
    <property type="entry name" value="DinB-like"/>
</dbReference>
<dbReference type="Proteomes" id="UP001595715">
    <property type="component" value="Unassembled WGS sequence"/>
</dbReference>
<accession>A0ABV8K6N8</accession>
<evidence type="ECO:0000313" key="3">
    <source>
        <dbReference type="Proteomes" id="UP001595715"/>
    </source>
</evidence>
<dbReference type="Gene3D" id="1.20.120.450">
    <property type="entry name" value="dinb family like domain"/>
    <property type="match status" value="1"/>
</dbReference>
<dbReference type="Pfam" id="PF12867">
    <property type="entry name" value="DinB_2"/>
    <property type="match status" value="1"/>
</dbReference>
<evidence type="ECO:0000313" key="2">
    <source>
        <dbReference type="EMBL" id="MFC4101696.1"/>
    </source>
</evidence>
<organism evidence="2 3">
    <name type="scientific">Paenibacillus xanthanilyticus</name>
    <dbReference type="NCBI Taxonomy" id="1783531"/>
    <lineage>
        <taxon>Bacteria</taxon>
        <taxon>Bacillati</taxon>
        <taxon>Bacillota</taxon>
        <taxon>Bacilli</taxon>
        <taxon>Bacillales</taxon>
        <taxon>Paenibacillaceae</taxon>
        <taxon>Paenibacillus</taxon>
    </lineage>
</organism>
<dbReference type="InterPro" id="IPR034660">
    <property type="entry name" value="DinB/YfiT-like"/>
</dbReference>
<protein>
    <submittedName>
        <fullName evidence="2">DinB family protein</fullName>
    </submittedName>
</protein>
<sequence length="166" mass="19095">MSAKQAHPLLNQFEHAWEKLAWNVPFKTATEGLSEKDADWKPVETIHSIRQIMKHSSFYNERMLHRLRGLPIPDRLKSESNAETFHADAAGSGQVSWEAERARAIGLYEQLHAELRDVTDEKLNEPIGETTLGNELNLWVMHDAYHAGQIVLLRKQLGNWKSPYEE</sequence>
<dbReference type="RefSeq" id="WP_377720298.1">
    <property type="nucleotide sequence ID" value="NZ_JBHSAM010000028.1"/>
</dbReference>